<dbReference type="Proteomes" id="UP000032352">
    <property type="component" value="Chromosome"/>
</dbReference>
<name>A0AAE9Z8L0_9GAMM</name>
<dbReference type="EMBL" id="CP059733">
    <property type="protein sequence ID" value="WDE08154.1"/>
    <property type="molecule type" value="Genomic_DNA"/>
</dbReference>
<proteinExistence type="predicted"/>
<accession>A0AAE9Z8L0</accession>
<dbReference type="AlphaFoldDB" id="A0AAE9Z8L0"/>
<dbReference type="KEGG" id="tvd:SG34_006335"/>
<keyword evidence="2" id="KW-1185">Reference proteome</keyword>
<protein>
    <submittedName>
        <fullName evidence="1">Uncharacterized protein</fullName>
    </submittedName>
</protein>
<reference evidence="1 2" key="1">
    <citation type="journal article" date="2015" name="Genome Announc.">
        <title>Draft Genome Sequences of Marine Isolates of Thalassomonas viridans and Thalassomonas actiniarum.</title>
        <authorList>
            <person name="Olonade I."/>
            <person name="van Zyl L.J."/>
            <person name="Trindade M."/>
        </authorList>
    </citation>
    <scope>NUCLEOTIDE SEQUENCE [LARGE SCALE GENOMIC DNA]</scope>
    <source>
        <strain evidence="1 2">XOM25</strain>
    </source>
</reference>
<evidence type="ECO:0000313" key="2">
    <source>
        <dbReference type="Proteomes" id="UP000032352"/>
    </source>
</evidence>
<reference evidence="1 2" key="2">
    <citation type="journal article" date="2022" name="Mar. Drugs">
        <title>Bioassay-Guided Fractionation Leads to the Detection of Cholic Acid Generated by the Rare Thalassomonas sp.</title>
        <authorList>
            <person name="Pheiffer F."/>
            <person name="Schneider Y.K."/>
            <person name="Hansen E.H."/>
            <person name="Andersen J.H."/>
            <person name="Isaksson J."/>
            <person name="Busche T."/>
            <person name="R C."/>
            <person name="Kalinowski J."/>
            <person name="Zyl L.V."/>
            <person name="Trindade M."/>
        </authorList>
    </citation>
    <scope>NUCLEOTIDE SEQUENCE [LARGE SCALE GENOMIC DNA]</scope>
    <source>
        <strain evidence="1 2">XOM25</strain>
    </source>
</reference>
<organism evidence="1 2">
    <name type="scientific">Thalassomonas viridans</name>
    <dbReference type="NCBI Taxonomy" id="137584"/>
    <lineage>
        <taxon>Bacteria</taxon>
        <taxon>Pseudomonadati</taxon>
        <taxon>Pseudomonadota</taxon>
        <taxon>Gammaproteobacteria</taxon>
        <taxon>Alteromonadales</taxon>
        <taxon>Colwelliaceae</taxon>
        <taxon>Thalassomonas</taxon>
    </lineage>
</organism>
<evidence type="ECO:0000313" key="1">
    <source>
        <dbReference type="EMBL" id="WDE08154.1"/>
    </source>
</evidence>
<sequence length="111" mass="12781">MNTFDLSEVGYVKRIVVGTVDPQSIPPESETQAKMDLINRCLNEFPKGKLLGMERSFSILRIGEHQVVLEAVSYHIGFTRQPFWLQEEELKAKQKPSFDIDPEKVKQFIDV</sequence>
<gene>
    <name evidence="1" type="ORF">SG34_006335</name>
</gene>